<keyword evidence="7 15" id="KW-1133">Transmembrane helix</keyword>
<dbReference type="EMBL" id="JADGJD010000198">
    <property type="protein sequence ID" value="KAJ3053572.1"/>
    <property type="molecule type" value="Genomic_DNA"/>
</dbReference>
<evidence type="ECO:0000256" key="3">
    <source>
        <dbReference type="ARBA" id="ARBA00022448"/>
    </source>
</evidence>
<feature type="transmembrane region" description="Helical" evidence="15">
    <location>
        <begin position="117"/>
        <end position="138"/>
    </location>
</feature>
<keyword evidence="9" id="KW-0406">Ion transport</keyword>
<evidence type="ECO:0000256" key="8">
    <source>
        <dbReference type="ARBA" id="ARBA00023054"/>
    </source>
</evidence>
<proteinExistence type="predicted"/>
<dbReference type="GO" id="GO:0034702">
    <property type="term" value="C:monoatomic ion channel complex"/>
    <property type="evidence" value="ECO:0007669"/>
    <property type="project" value="UniProtKB-KW"/>
</dbReference>
<feature type="compositionally biased region" description="Polar residues" evidence="14">
    <location>
        <begin position="1"/>
        <end position="31"/>
    </location>
</feature>
<evidence type="ECO:0000313" key="17">
    <source>
        <dbReference type="EMBL" id="KAJ3053572.1"/>
    </source>
</evidence>
<gene>
    <name evidence="17" type="ORF">HK097_003949</name>
</gene>
<dbReference type="AlphaFoldDB" id="A0AAD5SGC4"/>
<evidence type="ECO:0000259" key="16">
    <source>
        <dbReference type="Pfam" id="PF00520"/>
    </source>
</evidence>
<dbReference type="InterPro" id="IPR005821">
    <property type="entry name" value="Ion_trans_dom"/>
</dbReference>
<keyword evidence="4" id="KW-1003">Cell membrane</keyword>
<evidence type="ECO:0000313" key="18">
    <source>
        <dbReference type="Proteomes" id="UP001212841"/>
    </source>
</evidence>
<name>A0AAD5SGC4_9FUNG</name>
<dbReference type="InterPro" id="IPR031846">
    <property type="entry name" value="Hvcn1"/>
</dbReference>
<feature type="coiled-coil region" evidence="13">
    <location>
        <begin position="193"/>
        <end position="224"/>
    </location>
</feature>
<evidence type="ECO:0000256" key="7">
    <source>
        <dbReference type="ARBA" id="ARBA00022989"/>
    </source>
</evidence>
<evidence type="ECO:0000256" key="1">
    <source>
        <dbReference type="ARBA" id="ARBA00004651"/>
    </source>
</evidence>
<comment type="caution">
    <text evidence="17">The sequence shown here is derived from an EMBL/GenBank/DDBJ whole genome shotgun (WGS) entry which is preliminary data.</text>
</comment>
<feature type="domain" description="Ion transport" evidence="16">
    <location>
        <begin position="72"/>
        <end position="190"/>
    </location>
</feature>
<dbReference type="InterPro" id="IPR027359">
    <property type="entry name" value="Volt_channel_dom_sf"/>
</dbReference>
<dbReference type="PANTHER" id="PTHR46480:SF1">
    <property type="entry name" value="VOLTAGE-GATED HYDROGEN CHANNEL 1"/>
    <property type="match status" value="1"/>
</dbReference>
<keyword evidence="8 13" id="KW-0175">Coiled coil</keyword>
<keyword evidence="5 15" id="KW-0812">Transmembrane</keyword>
<accession>A0AAD5SGC4</accession>
<evidence type="ECO:0000256" key="10">
    <source>
        <dbReference type="ARBA" id="ARBA00023136"/>
    </source>
</evidence>
<feature type="region of interest" description="Disordered" evidence="14">
    <location>
        <begin position="1"/>
        <end position="36"/>
    </location>
</feature>
<sequence length="224" mass="26307">MSDDSTTPFLQQSQQDLEANDDTTQQLSPSTEYAIEESVEEIRPPKEWRIDHHRRPEGHWRKELGQFLDQKRFHYLVLFLVVLDLMVVMAEIIITFFEQNSCESNHFEEEWWHNTLAHISTAILCLFNIEIALHLIAFGPRYFTHSLLHLFDAIVVITSLALDLALRGKEQEVAGLLIVLRSWRLVRVVDGVAMTLEDQYRGKLRRLKEENKRLREELEKLKTA</sequence>
<evidence type="ECO:0000256" key="13">
    <source>
        <dbReference type="SAM" id="Coils"/>
    </source>
</evidence>
<protein>
    <recommendedName>
        <fullName evidence="2">Voltage-gated hydrogen channel 1</fullName>
    </recommendedName>
    <alternativeName>
        <fullName evidence="12">Hydrogen voltage-gated channel 1</fullName>
    </alternativeName>
</protein>
<evidence type="ECO:0000256" key="9">
    <source>
        <dbReference type="ARBA" id="ARBA00023065"/>
    </source>
</evidence>
<evidence type="ECO:0000256" key="15">
    <source>
        <dbReference type="SAM" id="Phobius"/>
    </source>
</evidence>
<evidence type="ECO:0000256" key="14">
    <source>
        <dbReference type="SAM" id="MobiDB-lite"/>
    </source>
</evidence>
<dbReference type="Pfam" id="PF00520">
    <property type="entry name" value="Ion_trans"/>
    <property type="match status" value="1"/>
</dbReference>
<evidence type="ECO:0000256" key="11">
    <source>
        <dbReference type="ARBA" id="ARBA00023303"/>
    </source>
</evidence>
<evidence type="ECO:0000256" key="4">
    <source>
        <dbReference type="ARBA" id="ARBA00022475"/>
    </source>
</evidence>
<keyword evidence="3" id="KW-0813">Transport</keyword>
<reference evidence="17" key="1">
    <citation type="submission" date="2020-05" db="EMBL/GenBank/DDBJ databases">
        <title>Phylogenomic resolution of chytrid fungi.</title>
        <authorList>
            <person name="Stajich J.E."/>
            <person name="Amses K."/>
            <person name="Simmons R."/>
            <person name="Seto K."/>
            <person name="Myers J."/>
            <person name="Bonds A."/>
            <person name="Quandt C.A."/>
            <person name="Barry K."/>
            <person name="Liu P."/>
            <person name="Grigoriev I."/>
            <person name="Longcore J.E."/>
            <person name="James T.Y."/>
        </authorList>
    </citation>
    <scope>NUCLEOTIDE SEQUENCE</scope>
    <source>
        <strain evidence="17">JEL0318</strain>
    </source>
</reference>
<dbReference type="PANTHER" id="PTHR46480">
    <property type="entry name" value="F20B24.22"/>
    <property type="match status" value="1"/>
</dbReference>
<dbReference type="Proteomes" id="UP001212841">
    <property type="component" value="Unassembled WGS sequence"/>
</dbReference>
<keyword evidence="18" id="KW-1185">Reference proteome</keyword>
<dbReference type="SUPFAM" id="SSF81324">
    <property type="entry name" value="Voltage-gated potassium channels"/>
    <property type="match status" value="1"/>
</dbReference>
<dbReference type="Gene3D" id="1.20.120.350">
    <property type="entry name" value="Voltage-gated potassium channels. Chain C"/>
    <property type="match status" value="1"/>
</dbReference>
<dbReference type="GO" id="GO:0030171">
    <property type="term" value="F:voltage-gated proton channel activity"/>
    <property type="evidence" value="ECO:0007669"/>
    <property type="project" value="InterPro"/>
</dbReference>
<organism evidence="17 18">
    <name type="scientific">Rhizophlyctis rosea</name>
    <dbReference type="NCBI Taxonomy" id="64517"/>
    <lineage>
        <taxon>Eukaryota</taxon>
        <taxon>Fungi</taxon>
        <taxon>Fungi incertae sedis</taxon>
        <taxon>Chytridiomycota</taxon>
        <taxon>Chytridiomycota incertae sedis</taxon>
        <taxon>Chytridiomycetes</taxon>
        <taxon>Rhizophlyctidales</taxon>
        <taxon>Rhizophlyctidaceae</taxon>
        <taxon>Rhizophlyctis</taxon>
    </lineage>
</organism>
<keyword evidence="6" id="KW-0851">Voltage-gated channel</keyword>
<keyword evidence="10 15" id="KW-0472">Membrane</keyword>
<keyword evidence="11" id="KW-0407">Ion channel</keyword>
<dbReference type="GO" id="GO:0005886">
    <property type="term" value="C:plasma membrane"/>
    <property type="evidence" value="ECO:0007669"/>
    <property type="project" value="UniProtKB-SubCell"/>
</dbReference>
<evidence type="ECO:0000256" key="12">
    <source>
        <dbReference type="ARBA" id="ARBA00031989"/>
    </source>
</evidence>
<evidence type="ECO:0000256" key="2">
    <source>
        <dbReference type="ARBA" id="ARBA00015897"/>
    </source>
</evidence>
<evidence type="ECO:0000256" key="5">
    <source>
        <dbReference type="ARBA" id="ARBA00022692"/>
    </source>
</evidence>
<evidence type="ECO:0000256" key="6">
    <source>
        <dbReference type="ARBA" id="ARBA00022882"/>
    </source>
</evidence>
<comment type="subcellular location">
    <subcellularLocation>
        <location evidence="1">Cell membrane</location>
        <topology evidence="1">Multi-pass membrane protein</topology>
    </subcellularLocation>
</comment>
<feature type="transmembrane region" description="Helical" evidence="15">
    <location>
        <begin position="75"/>
        <end position="97"/>
    </location>
</feature>